<gene>
    <name evidence="4" type="ORF">HPDFL43_16436</name>
</gene>
<evidence type="ECO:0000256" key="1">
    <source>
        <dbReference type="SAM" id="MobiDB-lite"/>
    </source>
</evidence>
<dbReference type="HOGENOM" id="CLU_820786_0_0_5"/>
<reference evidence="4 5" key="2">
    <citation type="submission" date="2012-06" db="EMBL/GenBank/DDBJ databases">
        <authorList>
            <person name="Fiebig A."/>
        </authorList>
    </citation>
    <scope>NUCLEOTIDE SEQUENCE [LARGE SCALE GENOMIC DNA]</scope>
    <source>
        <strain evidence="4 5">DFL-43</strain>
    </source>
</reference>
<accession>A9D7H8</accession>
<feature type="region of interest" description="Disordered" evidence="1">
    <location>
        <begin position="34"/>
        <end position="73"/>
    </location>
</feature>
<feature type="region of interest" description="Disordered" evidence="1">
    <location>
        <begin position="230"/>
        <end position="249"/>
    </location>
</feature>
<evidence type="ECO:0000259" key="3">
    <source>
        <dbReference type="Pfam" id="PF08239"/>
    </source>
</evidence>
<dbReference type="EMBL" id="ABIA03000004">
    <property type="protein sequence ID" value="EDQ33081.1"/>
    <property type="molecule type" value="Genomic_DNA"/>
</dbReference>
<evidence type="ECO:0000256" key="2">
    <source>
        <dbReference type="SAM" id="SignalP"/>
    </source>
</evidence>
<dbReference type="RefSeq" id="WP_007199038.1">
    <property type="nucleotide sequence ID" value="NZ_CM002917.1"/>
</dbReference>
<evidence type="ECO:0000313" key="5">
    <source>
        <dbReference type="Proteomes" id="UP000004291"/>
    </source>
</evidence>
<dbReference type="AlphaFoldDB" id="A9D7H8"/>
<dbReference type="eggNOG" id="COG4461">
    <property type="taxonomic scope" value="Bacteria"/>
</dbReference>
<evidence type="ECO:0000313" key="4">
    <source>
        <dbReference type="EMBL" id="EDQ33081.1"/>
    </source>
</evidence>
<sequence length="338" mass="36359">MSNGHGSKKALVGACLFVFISGTAMAQNNSYGQQLQGQPLQGQPLQGQPLQGQPPQGQPLQGQQGNQQQAQQVQLRAVNAFNEAVDVYRVNPSTNQPEPIGQIAPGQSRDLTTATGASWIFGINRTPVMNYRIQPGAYQEITIAPQGQQRSPLILAQPPVAGGQALQGQQAPQVSSIPPGLATSTLTMDSCMAGALTDQAMREICAYLDVLKASNPLAYQLYEQQALARRQVNPQQGQGNKNFSNQNLNPAPPIQQQGNFPEAASWGGIVRSGPTMESQRLDSLSEGEPITLLQNTGVDMGGYPWFQIRYRDGRGGYQWGGIICGRSQLIPGTYETCR</sequence>
<feature type="domain" description="SH3b" evidence="3">
    <location>
        <begin position="267"/>
        <end position="317"/>
    </location>
</feature>
<protein>
    <submittedName>
        <fullName evidence="4">Bacterial SH3 domain protein</fullName>
    </submittedName>
</protein>
<dbReference type="InterPro" id="IPR003646">
    <property type="entry name" value="SH3-like_bac-type"/>
</dbReference>
<dbReference type="Pfam" id="PF08239">
    <property type="entry name" value="SH3_3"/>
    <property type="match status" value="1"/>
</dbReference>
<dbReference type="OrthoDB" id="8457000at2"/>
<organism evidence="4 5">
    <name type="scientific">Hoeflea phototrophica (strain DSM 17068 / NCIMB 14078 / DFL-43)</name>
    <dbReference type="NCBI Taxonomy" id="411684"/>
    <lineage>
        <taxon>Bacteria</taxon>
        <taxon>Pseudomonadati</taxon>
        <taxon>Pseudomonadota</taxon>
        <taxon>Alphaproteobacteria</taxon>
        <taxon>Hyphomicrobiales</taxon>
        <taxon>Rhizobiaceae</taxon>
        <taxon>Hoeflea</taxon>
    </lineage>
</organism>
<dbReference type="STRING" id="411684.HPDFL43_16436"/>
<dbReference type="Gene3D" id="2.30.30.40">
    <property type="entry name" value="SH3 Domains"/>
    <property type="match status" value="1"/>
</dbReference>
<name>A9D7H8_HOEPD</name>
<proteinExistence type="predicted"/>
<reference evidence="4 5" key="1">
    <citation type="submission" date="2007-10" db="EMBL/GenBank/DDBJ databases">
        <authorList>
            <person name="Wagner-Dobler I."/>
            <person name="Ferriera S."/>
            <person name="Johnson J."/>
            <person name="Kravitz S."/>
            <person name="Beeson K."/>
            <person name="Sutton G."/>
            <person name="Rogers Y.-H."/>
            <person name="Friedman R."/>
            <person name="Frazier M."/>
            <person name="Venter J.C."/>
        </authorList>
    </citation>
    <scope>NUCLEOTIDE SEQUENCE [LARGE SCALE GENOMIC DNA]</scope>
    <source>
        <strain evidence="4 5">DFL-43</strain>
    </source>
</reference>
<feature type="signal peptide" evidence="2">
    <location>
        <begin position="1"/>
        <end position="26"/>
    </location>
</feature>
<keyword evidence="5" id="KW-1185">Reference proteome</keyword>
<feature type="compositionally biased region" description="Polar residues" evidence="1">
    <location>
        <begin position="232"/>
        <end position="249"/>
    </location>
</feature>
<keyword evidence="2" id="KW-0732">Signal</keyword>
<comment type="caution">
    <text evidence="4">The sequence shown here is derived from an EMBL/GenBank/DDBJ whole genome shotgun (WGS) entry which is preliminary data.</text>
</comment>
<feature type="chain" id="PRO_5002737281" evidence="2">
    <location>
        <begin position="27"/>
        <end position="338"/>
    </location>
</feature>
<dbReference type="Proteomes" id="UP000004291">
    <property type="component" value="Chromosome"/>
</dbReference>